<evidence type="ECO:0000313" key="2">
    <source>
        <dbReference type="EMBL" id="QYC42814.1"/>
    </source>
</evidence>
<proteinExistence type="predicted"/>
<protein>
    <submittedName>
        <fullName evidence="2">Uncharacterized protein</fullName>
    </submittedName>
</protein>
<keyword evidence="3" id="KW-1185">Reference proteome</keyword>
<feature type="signal peptide" evidence="1">
    <location>
        <begin position="1"/>
        <end position="33"/>
    </location>
</feature>
<evidence type="ECO:0000256" key="1">
    <source>
        <dbReference type="SAM" id="SignalP"/>
    </source>
</evidence>
<feature type="chain" id="PRO_5046287252" evidence="1">
    <location>
        <begin position="34"/>
        <end position="182"/>
    </location>
</feature>
<name>A0ABX8U566_9ACTN</name>
<reference evidence="2 3" key="1">
    <citation type="journal article" date="2021" name="ACS Chem. Biol.">
        <title>Genomic-Led Discovery of a Novel Glycopeptide Antibiotic by Nonomuraea coxensis DSM 45129.</title>
        <authorList>
            <person name="Yushchuk O."/>
            <person name="Vior N.M."/>
            <person name="Andreo-Vidal A."/>
            <person name="Berini F."/>
            <person name="Ruckert C."/>
            <person name="Busche T."/>
            <person name="Binda E."/>
            <person name="Kalinowski J."/>
            <person name="Truman A.W."/>
            <person name="Marinelli F."/>
        </authorList>
    </citation>
    <scope>NUCLEOTIDE SEQUENCE [LARGE SCALE GENOMIC DNA]</scope>
    <source>
        <strain evidence="2 3">DSM 45129</strain>
    </source>
</reference>
<organism evidence="2 3">
    <name type="scientific">Nonomuraea coxensis DSM 45129</name>
    <dbReference type="NCBI Taxonomy" id="1122611"/>
    <lineage>
        <taxon>Bacteria</taxon>
        <taxon>Bacillati</taxon>
        <taxon>Actinomycetota</taxon>
        <taxon>Actinomycetes</taxon>
        <taxon>Streptosporangiales</taxon>
        <taxon>Streptosporangiaceae</taxon>
        <taxon>Nonomuraea</taxon>
    </lineage>
</organism>
<dbReference type="EMBL" id="CP068985">
    <property type="protein sequence ID" value="QYC42814.1"/>
    <property type="molecule type" value="Genomic_DNA"/>
</dbReference>
<evidence type="ECO:0000313" key="3">
    <source>
        <dbReference type="Proteomes" id="UP000824681"/>
    </source>
</evidence>
<dbReference type="Proteomes" id="UP000824681">
    <property type="component" value="Chromosome"/>
</dbReference>
<sequence length="182" mass="19723">MARVSRSVNTSLRTLLAGGVAAAALVASGGAVQAETAAYPRFKAPKIFGTTFQPDPKHDFTKRISPRHDGILRGWITHVSGGVAEYQPIRWKRDKHTMGYFVGPREGDAMAYASPIAKNVVFLSAYGCKQSAGSLTVSRKTGLGAKRCPASVLVKRHGKQRQPSLITVYRGKIVKVQEIYVP</sequence>
<accession>A0ABX8U566</accession>
<keyword evidence="1" id="KW-0732">Signal</keyword>
<gene>
    <name evidence="2" type="ORF">Nocox_26065</name>
</gene>